<protein>
    <submittedName>
        <fullName evidence="2">Jg24586 protein</fullName>
    </submittedName>
</protein>
<dbReference type="AlphaFoldDB" id="A0A8S4QI81"/>
<keyword evidence="3" id="KW-1185">Reference proteome</keyword>
<feature type="non-terminal residue" evidence="2">
    <location>
        <position position="1"/>
    </location>
</feature>
<evidence type="ECO:0000256" key="1">
    <source>
        <dbReference type="SAM" id="MobiDB-lite"/>
    </source>
</evidence>
<comment type="caution">
    <text evidence="2">The sequence shown here is derived from an EMBL/GenBank/DDBJ whole genome shotgun (WGS) entry which is preliminary data.</text>
</comment>
<organism evidence="2 3">
    <name type="scientific">Pararge aegeria aegeria</name>
    <dbReference type="NCBI Taxonomy" id="348720"/>
    <lineage>
        <taxon>Eukaryota</taxon>
        <taxon>Metazoa</taxon>
        <taxon>Ecdysozoa</taxon>
        <taxon>Arthropoda</taxon>
        <taxon>Hexapoda</taxon>
        <taxon>Insecta</taxon>
        <taxon>Pterygota</taxon>
        <taxon>Neoptera</taxon>
        <taxon>Endopterygota</taxon>
        <taxon>Lepidoptera</taxon>
        <taxon>Glossata</taxon>
        <taxon>Ditrysia</taxon>
        <taxon>Papilionoidea</taxon>
        <taxon>Nymphalidae</taxon>
        <taxon>Satyrinae</taxon>
        <taxon>Satyrini</taxon>
        <taxon>Parargina</taxon>
        <taxon>Pararge</taxon>
    </lineage>
</organism>
<name>A0A8S4QI81_9NEOP</name>
<sequence length="21" mass="2087">VSAPPGEIAVKGIQPHSDDAV</sequence>
<dbReference type="Proteomes" id="UP000838756">
    <property type="component" value="Unassembled WGS sequence"/>
</dbReference>
<evidence type="ECO:0000313" key="3">
    <source>
        <dbReference type="Proteomes" id="UP000838756"/>
    </source>
</evidence>
<gene>
    <name evidence="2" type="primary">jg24586</name>
    <name evidence="2" type="ORF">PAEG_LOCUS630</name>
</gene>
<evidence type="ECO:0000313" key="2">
    <source>
        <dbReference type="EMBL" id="CAH2208013.1"/>
    </source>
</evidence>
<reference evidence="2" key="1">
    <citation type="submission" date="2022-03" db="EMBL/GenBank/DDBJ databases">
        <authorList>
            <person name="Lindestad O."/>
        </authorList>
    </citation>
    <scope>NUCLEOTIDE SEQUENCE</scope>
</reference>
<accession>A0A8S4QI81</accession>
<feature type="region of interest" description="Disordered" evidence="1">
    <location>
        <begin position="1"/>
        <end position="21"/>
    </location>
</feature>
<dbReference type="EMBL" id="CAKXAJ010001967">
    <property type="protein sequence ID" value="CAH2208013.1"/>
    <property type="molecule type" value="Genomic_DNA"/>
</dbReference>
<proteinExistence type="predicted"/>